<evidence type="ECO:0000256" key="3">
    <source>
        <dbReference type="ARBA" id="ARBA00023125"/>
    </source>
</evidence>
<keyword evidence="4" id="KW-0804">Transcription</keyword>
<evidence type="ECO:0000256" key="4">
    <source>
        <dbReference type="ARBA" id="ARBA00023163"/>
    </source>
</evidence>
<gene>
    <name evidence="8" type="ORF">EDD36DRAFT_488121</name>
</gene>
<dbReference type="GO" id="GO:0003677">
    <property type="term" value="F:DNA binding"/>
    <property type="evidence" value="ECO:0007669"/>
    <property type="project" value="UniProtKB-KW"/>
</dbReference>
<dbReference type="SMART" id="SM00066">
    <property type="entry name" value="GAL4"/>
    <property type="match status" value="1"/>
</dbReference>
<dbReference type="CDD" id="cd00067">
    <property type="entry name" value="GAL4"/>
    <property type="match status" value="1"/>
</dbReference>
<dbReference type="SUPFAM" id="SSF57701">
    <property type="entry name" value="Zn2/Cys6 DNA-binding domain"/>
    <property type="match status" value="1"/>
</dbReference>
<evidence type="ECO:0000256" key="6">
    <source>
        <dbReference type="SAM" id="MobiDB-lite"/>
    </source>
</evidence>
<keyword evidence="5" id="KW-0539">Nucleus</keyword>
<proteinExistence type="predicted"/>
<keyword evidence="1" id="KW-0479">Metal-binding</keyword>
<dbReference type="CDD" id="cd12148">
    <property type="entry name" value="fungal_TF_MHR"/>
    <property type="match status" value="1"/>
</dbReference>
<dbReference type="AlphaFoldDB" id="A0AAN6DVR0"/>
<dbReference type="InterPro" id="IPR052761">
    <property type="entry name" value="Fungal_Detox/Toxin_TFs"/>
</dbReference>
<name>A0AAN6DVR0_9EURO</name>
<evidence type="ECO:0000256" key="2">
    <source>
        <dbReference type="ARBA" id="ARBA00023015"/>
    </source>
</evidence>
<dbReference type="EMBL" id="MU404354">
    <property type="protein sequence ID" value="KAI1613096.1"/>
    <property type="molecule type" value="Genomic_DNA"/>
</dbReference>
<keyword evidence="3" id="KW-0238">DNA-binding</keyword>
<feature type="compositionally biased region" description="Polar residues" evidence="6">
    <location>
        <begin position="641"/>
        <end position="670"/>
    </location>
</feature>
<dbReference type="GO" id="GO:0008270">
    <property type="term" value="F:zinc ion binding"/>
    <property type="evidence" value="ECO:0007669"/>
    <property type="project" value="InterPro"/>
</dbReference>
<evidence type="ECO:0000313" key="9">
    <source>
        <dbReference type="Proteomes" id="UP001203852"/>
    </source>
</evidence>
<accession>A0AAN6DVR0</accession>
<organism evidence="8 9">
    <name type="scientific">Exophiala viscosa</name>
    <dbReference type="NCBI Taxonomy" id="2486360"/>
    <lineage>
        <taxon>Eukaryota</taxon>
        <taxon>Fungi</taxon>
        <taxon>Dikarya</taxon>
        <taxon>Ascomycota</taxon>
        <taxon>Pezizomycotina</taxon>
        <taxon>Eurotiomycetes</taxon>
        <taxon>Chaetothyriomycetidae</taxon>
        <taxon>Chaetothyriales</taxon>
        <taxon>Herpotrichiellaceae</taxon>
        <taxon>Exophiala</taxon>
    </lineage>
</organism>
<evidence type="ECO:0000313" key="8">
    <source>
        <dbReference type="EMBL" id="KAI1613096.1"/>
    </source>
</evidence>
<dbReference type="PANTHER" id="PTHR47425:SF3">
    <property type="entry name" value="ZN(II)2CYS6 TRANSCRIPTION FACTOR (EUROFUNG)"/>
    <property type="match status" value="1"/>
</dbReference>
<feature type="region of interest" description="Disordered" evidence="6">
    <location>
        <begin position="601"/>
        <end position="670"/>
    </location>
</feature>
<dbReference type="GO" id="GO:0006351">
    <property type="term" value="P:DNA-templated transcription"/>
    <property type="evidence" value="ECO:0007669"/>
    <property type="project" value="InterPro"/>
</dbReference>
<dbReference type="InterPro" id="IPR036864">
    <property type="entry name" value="Zn2-C6_fun-type_DNA-bd_sf"/>
</dbReference>
<sequence>MELGKDPKLLSTGLSRTTIRIKRRAKNACRHCRVRKVRCDVIGSGVPCNNCRLDEVHCMVPERKSRGKDQQKDESLLRQANDLVEKDDESSNLESILPSFEMFTTPLNLPGVVTPFGSTLPAYIQPIPSSIAVEDLEYLHKMEAFTVPDTNLRNQLLHSYVQHVHPYHPVIDLEDFLLAVERNNLNNTVSLFLFQAVMFAGAVHVDIEDSASYGYATKKGLKRTLFKRLRLLYDFDYETDQITILQGVLLMTYWYENMNEPKDVTYWLDIAISMTRMIDLTPQRSGFHSDSKSLRSRRLCKRIWWSCFIRDRLIALDLSRSARMSLAARDVPMLEVSDFETRKLPAELTQLLGGCSTVESCEKRIALAQMCIALAQLCVDIEPILNKQLDHQQELGVLQTNVIHRLSKTISISVHEAFRYDQQLSKWCQNLDLQNLHDFSPSTYGRKSAIDCKAIHLHRALLASTYHAVMIVLYRPLCWDSEVAAAPEIRALAERKVREAANRITTIYRDLLAHELLSHLPYTGVTCLLYAVDVHLHDMDSADSAINVAGIYKLRTCIRTLERLRQRYSLTGLNSWLINTPTRHSRLKCDTSNTAEIDRMSTVSSRDYSIEPDKTPAKRARTASPEEMKTDQYRTHGPMWSSETPDNLSAVTTPSLEGSDGTSCSTGTERGTINWVNVGSQDAHEDQRAIDPRKLTPIDEFCADLPDGSIFCAAGEDSLHAGLQWLQEFDFNMSDEANADFELSTQQSPG</sequence>
<dbReference type="Pfam" id="PF00172">
    <property type="entry name" value="Zn_clus"/>
    <property type="match status" value="1"/>
</dbReference>
<dbReference type="PROSITE" id="PS50048">
    <property type="entry name" value="ZN2_CY6_FUNGAL_2"/>
    <property type="match status" value="1"/>
</dbReference>
<dbReference type="PANTHER" id="PTHR47425">
    <property type="entry name" value="FARB-RELATED"/>
    <property type="match status" value="1"/>
</dbReference>
<dbReference type="InterPro" id="IPR007219">
    <property type="entry name" value="XnlR_reg_dom"/>
</dbReference>
<evidence type="ECO:0000256" key="1">
    <source>
        <dbReference type="ARBA" id="ARBA00022723"/>
    </source>
</evidence>
<feature type="domain" description="Zn(2)-C6 fungal-type" evidence="7">
    <location>
        <begin position="28"/>
        <end position="60"/>
    </location>
</feature>
<evidence type="ECO:0000259" key="7">
    <source>
        <dbReference type="PROSITE" id="PS50048"/>
    </source>
</evidence>
<comment type="caution">
    <text evidence="8">The sequence shown here is derived from an EMBL/GenBank/DDBJ whole genome shotgun (WGS) entry which is preliminary data.</text>
</comment>
<dbReference type="Pfam" id="PF04082">
    <property type="entry name" value="Fungal_trans"/>
    <property type="match status" value="1"/>
</dbReference>
<reference evidence="8" key="1">
    <citation type="journal article" date="2022" name="bioRxiv">
        <title>Deciphering the potential niche of two novel black yeast fungi from a biological soil crust based on their genomes, phenotypes, and melanin regulation.</title>
        <authorList>
            <consortium name="DOE Joint Genome Institute"/>
            <person name="Carr E.C."/>
            <person name="Barton Q."/>
            <person name="Grambo S."/>
            <person name="Sullivan M."/>
            <person name="Renfro C.M."/>
            <person name="Kuo A."/>
            <person name="Pangilinan J."/>
            <person name="Lipzen A."/>
            <person name="Keymanesh K."/>
            <person name="Savage E."/>
            <person name="Barry K."/>
            <person name="Grigoriev I.V."/>
            <person name="Riekhof W.R."/>
            <person name="Harris S.S."/>
        </authorList>
    </citation>
    <scope>NUCLEOTIDE SEQUENCE</scope>
    <source>
        <strain evidence="8">JF 03-4F</strain>
    </source>
</reference>
<dbReference type="Gene3D" id="4.10.240.10">
    <property type="entry name" value="Zn(2)-C6 fungal-type DNA-binding domain"/>
    <property type="match status" value="1"/>
</dbReference>
<keyword evidence="9" id="KW-1185">Reference proteome</keyword>
<dbReference type="Proteomes" id="UP001203852">
    <property type="component" value="Unassembled WGS sequence"/>
</dbReference>
<evidence type="ECO:0000256" key="5">
    <source>
        <dbReference type="ARBA" id="ARBA00023242"/>
    </source>
</evidence>
<keyword evidence="2" id="KW-0805">Transcription regulation</keyword>
<feature type="compositionally biased region" description="Basic and acidic residues" evidence="6">
    <location>
        <begin position="624"/>
        <end position="634"/>
    </location>
</feature>
<dbReference type="PROSITE" id="PS00463">
    <property type="entry name" value="ZN2_CY6_FUNGAL_1"/>
    <property type="match status" value="1"/>
</dbReference>
<protein>
    <submittedName>
        <fullName evidence="8">Fungal-specific transcription factor domain-containing protein</fullName>
    </submittedName>
</protein>
<dbReference type="InterPro" id="IPR001138">
    <property type="entry name" value="Zn2Cys6_DnaBD"/>
</dbReference>
<dbReference type="GO" id="GO:0000981">
    <property type="term" value="F:DNA-binding transcription factor activity, RNA polymerase II-specific"/>
    <property type="evidence" value="ECO:0007669"/>
    <property type="project" value="InterPro"/>
</dbReference>